<proteinExistence type="predicted"/>
<dbReference type="InterPro" id="IPR001173">
    <property type="entry name" value="Glyco_trans_2-like"/>
</dbReference>
<dbReference type="SUPFAM" id="SSF53448">
    <property type="entry name" value="Nucleotide-diphospho-sugar transferases"/>
    <property type="match status" value="1"/>
</dbReference>
<name>A0A3B0TK10_9ZZZZ</name>
<evidence type="ECO:0000259" key="1">
    <source>
        <dbReference type="Pfam" id="PF00535"/>
    </source>
</evidence>
<gene>
    <name evidence="2" type="ORF">MNBD_ALPHA09-2264</name>
</gene>
<dbReference type="PANTHER" id="PTHR43646">
    <property type="entry name" value="GLYCOSYLTRANSFERASE"/>
    <property type="match status" value="1"/>
</dbReference>
<dbReference type="InterPro" id="IPR029044">
    <property type="entry name" value="Nucleotide-diphossugar_trans"/>
</dbReference>
<dbReference type="AlphaFoldDB" id="A0A3B0TK10"/>
<reference evidence="2" key="1">
    <citation type="submission" date="2018-06" db="EMBL/GenBank/DDBJ databases">
        <authorList>
            <person name="Zhirakovskaya E."/>
        </authorList>
    </citation>
    <scope>NUCLEOTIDE SEQUENCE</scope>
</reference>
<dbReference type="Pfam" id="PF00535">
    <property type="entry name" value="Glycos_transf_2"/>
    <property type="match status" value="1"/>
</dbReference>
<dbReference type="PANTHER" id="PTHR43646:SF6">
    <property type="entry name" value="PRE-MYCOFACTOCIN GLYCOSYLTRANSFERASE"/>
    <property type="match status" value="1"/>
</dbReference>
<dbReference type="Gene3D" id="3.90.550.10">
    <property type="entry name" value="Spore Coat Polysaccharide Biosynthesis Protein SpsA, Chain A"/>
    <property type="match status" value="1"/>
</dbReference>
<accession>A0A3B0TK10</accession>
<feature type="domain" description="Glycosyltransferase 2-like" evidence="1">
    <location>
        <begin position="9"/>
        <end position="163"/>
    </location>
</feature>
<evidence type="ECO:0000313" key="2">
    <source>
        <dbReference type="EMBL" id="VAW19031.1"/>
    </source>
</evidence>
<organism evidence="2">
    <name type="scientific">hydrothermal vent metagenome</name>
    <dbReference type="NCBI Taxonomy" id="652676"/>
    <lineage>
        <taxon>unclassified sequences</taxon>
        <taxon>metagenomes</taxon>
        <taxon>ecological metagenomes</taxon>
    </lineage>
</organism>
<protein>
    <recommendedName>
        <fullName evidence="1">Glycosyltransferase 2-like domain-containing protein</fullName>
    </recommendedName>
</protein>
<dbReference type="EMBL" id="UOEM01000122">
    <property type="protein sequence ID" value="VAW19031.1"/>
    <property type="molecule type" value="Genomic_DNA"/>
</dbReference>
<sequence>MSAEPSFLIVVATYKRGAKLTGLLQALRPQVEGHPRRRMVVVNDGTHSGDYEAVMAPHLGWLEYRVLEQNRGPGLARQHGCEGATEDLIIFTDDDCVPPPWWIDRAEALARTLPTVDLFAGEACKSAPTHGGLRGVYQICSQIRLASILANQRVVCVPTAVMMVRRGAFEDAGGFTAEFSRLAEDTDLTHRIMSLGCALAQDPAWVTVHHSVATIGQYWRRLYGYGKGNARHFAKQKYSDRKIPFDYYLADWRKFYRKFFRHFPREDINSSSIGHFAFRLLRTVAERRGFKQNWPRYLEKYHTAPISPPEPGHWVAPMVIDGASSWNRSFNDWRQSQVV</sequence>
<dbReference type="CDD" id="cd00761">
    <property type="entry name" value="Glyco_tranf_GTA_type"/>
    <property type="match status" value="1"/>
</dbReference>